<dbReference type="Pfam" id="PF01757">
    <property type="entry name" value="Acyl_transf_3"/>
    <property type="match status" value="1"/>
</dbReference>
<feature type="domain" description="Acyltransferase 3" evidence="2">
    <location>
        <begin position="14"/>
        <end position="327"/>
    </location>
</feature>
<feature type="transmembrane region" description="Helical" evidence="1">
    <location>
        <begin position="79"/>
        <end position="96"/>
    </location>
</feature>
<dbReference type="InterPro" id="IPR052734">
    <property type="entry name" value="Nod_factor_acetyltransferase"/>
</dbReference>
<dbReference type="PANTHER" id="PTHR37312">
    <property type="entry name" value="MEMBRANE-BOUND ACYLTRANSFERASE YKRP-RELATED"/>
    <property type="match status" value="1"/>
</dbReference>
<evidence type="ECO:0000313" key="3">
    <source>
        <dbReference type="EMBL" id="KRM45744.1"/>
    </source>
</evidence>
<dbReference type="PATRIC" id="fig|1423786.4.peg.983"/>
<accession>A0A0R1YT91</accession>
<feature type="transmembrane region" description="Helical" evidence="1">
    <location>
        <begin position="125"/>
        <end position="145"/>
    </location>
</feature>
<evidence type="ECO:0000256" key="1">
    <source>
        <dbReference type="SAM" id="Phobius"/>
    </source>
</evidence>
<feature type="transmembrane region" description="Helical" evidence="1">
    <location>
        <begin position="250"/>
        <end position="271"/>
    </location>
</feature>
<dbReference type="RefSeq" id="WP_054732277.1">
    <property type="nucleotide sequence ID" value="NZ_AZFZ01000002.1"/>
</dbReference>
<feature type="transmembrane region" description="Helical" evidence="1">
    <location>
        <begin position="310"/>
        <end position="327"/>
    </location>
</feature>
<gene>
    <name evidence="3" type="ORF">FD47_GL000931</name>
</gene>
<reference evidence="3 4" key="1">
    <citation type="journal article" date="2015" name="Genome Announc.">
        <title>Expanding the biotechnology potential of lactobacilli through comparative genomics of 213 strains and associated genera.</title>
        <authorList>
            <person name="Sun Z."/>
            <person name="Harris H.M."/>
            <person name="McCann A."/>
            <person name="Guo C."/>
            <person name="Argimon S."/>
            <person name="Zhang W."/>
            <person name="Yang X."/>
            <person name="Jeffery I.B."/>
            <person name="Cooney J.C."/>
            <person name="Kagawa T.F."/>
            <person name="Liu W."/>
            <person name="Song Y."/>
            <person name="Salvetti E."/>
            <person name="Wrobel A."/>
            <person name="Rasinkangas P."/>
            <person name="Parkhill J."/>
            <person name="Rea M.C."/>
            <person name="O'Sullivan O."/>
            <person name="Ritari J."/>
            <person name="Douillard F.P."/>
            <person name="Paul Ross R."/>
            <person name="Yang R."/>
            <person name="Briner A.E."/>
            <person name="Felis G.E."/>
            <person name="de Vos W.M."/>
            <person name="Barrangou R."/>
            <person name="Klaenhammer T.R."/>
            <person name="Caufield P.W."/>
            <person name="Cui Y."/>
            <person name="Zhang H."/>
            <person name="O'Toole P.W."/>
        </authorList>
    </citation>
    <scope>NUCLEOTIDE SEQUENCE [LARGE SCALE GENOMIC DNA]</scope>
    <source>
        <strain evidence="3 4">DSM 18390</strain>
    </source>
</reference>
<dbReference type="Proteomes" id="UP000051010">
    <property type="component" value="Unassembled WGS sequence"/>
</dbReference>
<feature type="transmembrane region" description="Helical" evidence="1">
    <location>
        <begin position="152"/>
        <end position="173"/>
    </location>
</feature>
<dbReference type="InterPro" id="IPR002656">
    <property type="entry name" value="Acyl_transf_3_dom"/>
</dbReference>
<keyword evidence="1" id="KW-0472">Membrane</keyword>
<dbReference type="EMBL" id="AZFZ01000002">
    <property type="protein sequence ID" value="KRM45744.1"/>
    <property type="molecule type" value="Genomic_DNA"/>
</dbReference>
<dbReference type="GO" id="GO:0016747">
    <property type="term" value="F:acyltransferase activity, transferring groups other than amino-acyl groups"/>
    <property type="evidence" value="ECO:0007669"/>
    <property type="project" value="InterPro"/>
</dbReference>
<feature type="transmembrane region" description="Helical" evidence="1">
    <location>
        <begin position="40"/>
        <end position="58"/>
    </location>
</feature>
<organism evidence="3 4">
    <name type="scientific">Lentilactobacillus parafarraginis DSM 18390 = JCM 14109</name>
    <dbReference type="NCBI Taxonomy" id="1423786"/>
    <lineage>
        <taxon>Bacteria</taxon>
        <taxon>Bacillati</taxon>
        <taxon>Bacillota</taxon>
        <taxon>Bacilli</taxon>
        <taxon>Lactobacillales</taxon>
        <taxon>Lactobacillaceae</taxon>
        <taxon>Lentilactobacillus</taxon>
    </lineage>
</organism>
<name>A0A0R1YT91_9LACO</name>
<feature type="transmembrane region" description="Helical" evidence="1">
    <location>
        <begin position="212"/>
        <end position="230"/>
    </location>
</feature>
<dbReference type="PANTHER" id="PTHR37312:SF1">
    <property type="entry name" value="MEMBRANE-BOUND ACYLTRANSFERASE YKRP-RELATED"/>
    <property type="match status" value="1"/>
</dbReference>
<dbReference type="AlphaFoldDB" id="A0A0R1YT91"/>
<protein>
    <recommendedName>
        <fullName evidence="2">Acyltransferase 3 domain-containing protein</fullName>
    </recommendedName>
</protein>
<keyword evidence="1" id="KW-0812">Transmembrane</keyword>
<keyword evidence="1" id="KW-1133">Transmembrane helix</keyword>
<feature type="transmembrane region" description="Helical" evidence="1">
    <location>
        <begin position="179"/>
        <end position="200"/>
    </location>
</feature>
<evidence type="ECO:0000313" key="4">
    <source>
        <dbReference type="Proteomes" id="UP000051010"/>
    </source>
</evidence>
<evidence type="ECO:0000259" key="2">
    <source>
        <dbReference type="Pfam" id="PF01757"/>
    </source>
</evidence>
<proteinExistence type="predicted"/>
<comment type="caution">
    <text evidence="3">The sequence shown here is derived from an EMBL/GenBank/DDBJ whole genome shotgun (WGS) entry which is preliminary data.</text>
</comment>
<sequence length="346" mass="38807">MAIPSHHQLPSRIEWIDIAKAYGIIAIVLGHILSHTPVSHFLYWWHIPLFFILSGIFVKPLNNVHDWQKFFNHRIKPELELYIGMGILLIGLYTVIHHKNQMFLQNHLVDLIYGGRTLNFYTSTFWFINAYILTIIVLTIIISLISSRTMLVLLVTGGLLLGASYSQVSWMHINGFAMIPWSADTVLITLFYSYIGYTLFHANRNWIQDPKAISGIIVIATTLILIHLNGGFTFRLSLKSHLIQSSLPKAVALILIPTSLALGVMVCALITSKLPFKFGLPLIGRHTLAIMYGHKLFLDICGLVGLKNPVIILLVGIGAPLLAAITIQRISHLTNSLAYGLNNNFR</sequence>